<evidence type="ECO:0000256" key="7">
    <source>
        <dbReference type="ARBA" id="ARBA00023136"/>
    </source>
</evidence>
<keyword evidence="5 8" id="KW-0812">Transmembrane</keyword>
<dbReference type="Pfam" id="PF00892">
    <property type="entry name" value="EamA"/>
    <property type="match status" value="1"/>
</dbReference>
<feature type="transmembrane region" description="Helical" evidence="8">
    <location>
        <begin position="12"/>
        <end position="28"/>
    </location>
</feature>
<dbReference type="AlphaFoldDB" id="A0A1Q2GYW4"/>
<dbReference type="NCBIfam" id="TIGR00688">
    <property type="entry name" value="rarD"/>
    <property type="match status" value="1"/>
</dbReference>
<protein>
    <submittedName>
        <fullName evidence="10">EamA family transporter</fullName>
    </submittedName>
</protein>
<dbReference type="PANTHER" id="PTHR22911">
    <property type="entry name" value="ACYL-MALONYL CONDENSING ENZYME-RELATED"/>
    <property type="match status" value="1"/>
</dbReference>
<evidence type="ECO:0000256" key="4">
    <source>
        <dbReference type="ARBA" id="ARBA00022475"/>
    </source>
</evidence>
<dbReference type="GO" id="GO:0005886">
    <property type="term" value="C:plasma membrane"/>
    <property type="evidence" value="ECO:0007669"/>
    <property type="project" value="UniProtKB-SubCell"/>
</dbReference>
<feature type="transmembrane region" description="Helical" evidence="8">
    <location>
        <begin position="105"/>
        <end position="122"/>
    </location>
</feature>
<gene>
    <name evidence="10" type="ORF">B0W48_10985</name>
</gene>
<dbReference type="STRING" id="247523.B0W48_10985"/>
<dbReference type="InterPro" id="IPR004626">
    <property type="entry name" value="RarD"/>
</dbReference>
<evidence type="ECO:0000256" key="3">
    <source>
        <dbReference type="ARBA" id="ARBA00022448"/>
    </source>
</evidence>
<comment type="subcellular location">
    <subcellularLocation>
        <location evidence="1">Cell membrane</location>
        <topology evidence="1">Multi-pass membrane protein</topology>
    </subcellularLocation>
</comment>
<evidence type="ECO:0000313" key="10">
    <source>
        <dbReference type="EMBL" id="AQQ00277.1"/>
    </source>
</evidence>
<evidence type="ECO:0000256" key="6">
    <source>
        <dbReference type="ARBA" id="ARBA00022989"/>
    </source>
</evidence>
<sequence>MSIDTEQRKGAIFACLAFFMWGLAPIYFKLLQHVSAFEILMHRVVWSVVFLVLVVSVLRYWDKVKRIVVQPKLLLMLVITSALLGFNWGLFIWAINNNHMLDASLGYYINPLLNVLLGMLFLGERLRKFQGVAVALAFTGVLLQLISFGSFPVVAFSLAISFALYGLLRKKLPVEALPGILLEAIILLPVALIYWWLMAPSATSSLPANDWHTNVLLISAGIVTTLPLLCFTGAAKRLQYTTLGFFQYIGPSLMFILAVVFYGEVFDAERLITFACIWSALAIFSWDSYHQSRKRKKRPLQPQEYS</sequence>
<dbReference type="RefSeq" id="WP_077536980.1">
    <property type="nucleotide sequence ID" value="NZ_CP019628.1"/>
</dbReference>
<organism evidence="10 11">
    <name type="scientific">Pseudoalteromonas aliena</name>
    <dbReference type="NCBI Taxonomy" id="247523"/>
    <lineage>
        <taxon>Bacteria</taxon>
        <taxon>Pseudomonadati</taxon>
        <taxon>Pseudomonadota</taxon>
        <taxon>Gammaproteobacteria</taxon>
        <taxon>Alteromonadales</taxon>
        <taxon>Pseudoalteromonadaceae</taxon>
        <taxon>Pseudoalteromonas</taxon>
    </lineage>
</organism>
<evidence type="ECO:0000313" key="11">
    <source>
        <dbReference type="Proteomes" id="UP000188243"/>
    </source>
</evidence>
<evidence type="ECO:0000256" key="8">
    <source>
        <dbReference type="SAM" id="Phobius"/>
    </source>
</evidence>
<dbReference type="Proteomes" id="UP000188243">
    <property type="component" value="Chromosome"/>
</dbReference>
<dbReference type="EMBL" id="CP019628">
    <property type="protein sequence ID" value="AQQ00277.1"/>
    <property type="molecule type" value="Genomic_DNA"/>
</dbReference>
<evidence type="ECO:0000259" key="9">
    <source>
        <dbReference type="Pfam" id="PF00892"/>
    </source>
</evidence>
<keyword evidence="4" id="KW-1003">Cell membrane</keyword>
<feature type="transmembrane region" description="Helical" evidence="8">
    <location>
        <begin position="129"/>
        <end position="146"/>
    </location>
</feature>
<accession>A0A1Q2GYW4</accession>
<feature type="domain" description="EamA" evidence="9">
    <location>
        <begin position="9"/>
        <end position="143"/>
    </location>
</feature>
<evidence type="ECO:0000256" key="5">
    <source>
        <dbReference type="ARBA" id="ARBA00022692"/>
    </source>
</evidence>
<feature type="transmembrane region" description="Helical" evidence="8">
    <location>
        <begin position="73"/>
        <end position="93"/>
    </location>
</feature>
<evidence type="ECO:0000256" key="2">
    <source>
        <dbReference type="ARBA" id="ARBA00007362"/>
    </source>
</evidence>
<dbReference type="PANTHER" id="PTHR22911:SF137">
    <property type="entry name" value="SOLUTE CARRIER FAMILY 35 MEMBER G2-RELATED"/>
    <property type="match status" value="1"/>
</dbReference>
<keyword evidence="3" id="KW-0813">Transport</keyword>
<feature type="transmembrane region" description="Helical" evidence="8">
    <location>
        <begin position="180"/>
        <end position="199"/>
    </location>
</feature>
<dbReference type="SUPFAM" id="SSF103481">
    <property type="entry name" value="Multidrug resistance efflux transporter EmrE"/>
    <property type="match status" value="2"/>
</dbReference>
<proteinExistence type="inferred from homology"/>
<dbReference type="InterPro" id="IPR037185">
    <property type="entry name" value="EmrE-like"/>
</dbReference>
<keyword evidence="7 8" id="KW-0472">Membrane</keyword>
<feature type="transmembrane region" description="Helical" evidence="8">
    <location>
        <begin position="211"/>
        <end position="231"/>
    </location>
</feature>
<keyword evidence="6 8" id="KW-1133">Transmembrane helix</keyword>
<feature type="transmembrane region" description="Helical" evidence="8">
    <location>
        <begin position="40"/>
        <end position="61"/>
    </location>
</feature>
<dbReference type="KEGG" id="paln:B0W48_10985"/>
<evidence type="ECO:0000256" key="1">
    <source>
        <dbReference type="ARBA" id="ARBA00004651"/>
    </source>
</evidence>
<feature type="transmembrane region" description="Helical" evidence="8">
    <location>
        <begin position="152"/>
        <end position="168"/>
    </location>
</feature>
<reference evidence="10 11" key="1">
    <citation type="submission" date="2017-02" db="EMBL/GenBank/DDBJ databases">
        <title>Complete genome sequence of the cold-active Pseudoalteromonas aliena strain EH1 isolated from Arctic seawater.</title>
        <authorList>
            <person name="Kim E."/>
            <person name="Heo E."/>
            <person name="Kim H."/>
            <person name="Kim D."/>
        </authorList>
    </citation>
    <scope>NUCLEOTIDE SEQUENCE [LARGE SCALE GENOMIC DNA]</scope>
    <source>
        <strain evidence="10 11">EH1</strain>
    </source>
</reference>
<name>A0A1Q2GYW4_9GAMM</name>
<comment type="similarity">
    <text evidence="2">Belongs to the EamA transporter family.</text>
</comment>
<feature type="transmembrane region" description="Helical" evidence="8">
    <location>
        <begin position="243"/>
        <end position="265"/>
    </location>
</feature>
<feature type="transmembrane region" description="Helical" evidence="8">
    <location>
        <begin position="271"/>
        <end position="289"/>
    </location>
</feature>
<dbReference type="InterPro" id="IPR000620">
    <property type="entry name" value="EamA_dom"/>
</dbReference>